<gene>
    <name evidence="2" type="ORF">BDV25DRAFT_171557</name>
</gene>
<evidence type="ECO:0000313" key="2">
    <source>
        <dbReference type="EMBL" id="KAE8151329.1"/>
    </source>
</evidence>
<keyword evidence="2" id="KW-0378">Hydrolase</keyword>
<feature type="domain" description="AB hydrolase-1" evidence="1">
    <location>
        <begin position="57"/>
        <end position="367"/>
    </location>
</feature>
<dbReference type="Gene3D" id="3.40.50.1820">
    <property type="entry name" value="alpha/beta hydrolase"/>
    <property type="match status" value="1"/>
</dbReference>
<sequence>MVSSPFTVTEHVVDCQHIREYPHATRAGDDVLKLVVKQYKPKSNPNPKSGDLTIIGAHGGGFPKELYEPLWEDILKRSEHNGIRIRSIWIADVANHGASGELNAERLGHDQSWLDHSRDLLYFINQFKEEMPRPIVGIGHSLGAGQLALLSLIHPRLFTSLVLIEPVIEKSVPHAKGAMFTQYALGQKSTWKTHIEAETYFKKLYKNWEPRVLEKWLEYGLRKQAATGSDKGDTPVMLTTSKHHEVVHYMRPNFFHKRPLDPADEESTETHDSCFYPDIIGPPGTVYPFYHHGTILMWGLLKHVRPSVLYVFGEKCPLSTPSRRRAKLERTGIGIGGSGGLKRGRVKEVVIPKTGHQNMFEDVTGVADASVDWLKNEMIKWKEDEERITKGWAELSPQARVSVADDWKTHLDACLTRPNYKPRSKL</sequence>
<protein>
    <submittedName>
        <fullName evidence="2">Alpha/beta hydrolase family-domain-containing protein</fullName>
    </submittedName>
</protein>
<dbReference type="SUPFAM" id="SSF53474">
    <property type="entry name" value="alpha/beta-Hydrolases"/>
    <property type="match status" value="1"/>
</dbReference>
<dbReference type="InterPro" id="IPR029058">
    <property type="entry name" value="AB_hydrolase_fold"/>
</dbReference>
<dbReference type="GO" id="GO:0016787">
    <property type="term" value="F:hydrolase activity"/>
    <property type="evidence" value="ECO:0007669"/>
    <property type="project" value="UniProtKB-KW"/>
</dbReference>
<dbReference type="OrthoDB" id="94039at2759"/>
<dbReference type="AlphaFoldDB" id="A0A5N6TZ13"/>
<evidence type="ECO:0000259" key="1">
    <source>
        <dbReference type="Pfam" id="PF12697"/>
    </source>
</evidence>
<proteinExistence type="predicted"/>
<keyword evidence="3" id="KW-1185">Reference proteome</keyword>
<accession>A0A5N6TZ13</accession>
<dbReference type="EMBL" id="ML742073">
    <property type="protein sequence ID" value="KAE8151329.1"/>
    <property type="molecule type" value="Genomic_DNA"/>
</dbReference>
<reference evidence="2 3" key="1">
    <citation type="submission" date="2019-04" db="EMBL/GenBank/DDBJ databases">
        <title>Friends and foes A comparative genomics study of 23 Aspergillus species from section Flavi.</title>
        <authorList>
            <consortium name="DOE Joint Genome Institute"/>
            <person name="Kjaerbolling I."/>
            <person name="Vesth T."/>
            <person name="Frisvad J.C."/>
            <person name="Nybo J.L."/>
            <person name="Theobald S."/>
            <person name="Kildgaard S."/>
            <person name="Isbrandt T."/>
            <person name="Kuo A."/>
            <person name="Sato A."/>
            <person name="Lyhne E.K."/>
            <person name="Kogle M.E."/>
            <person name="Wiebenga A."/>
            <person name="Kun R.S."/>
            <person name="Lubbers R.J."/>
            <person name="Makela M.R."/>
            <person name="Barry K."/>
            <person name="Chovatia M."/>
            <person name="Clum A."/>
            <person name="Daum C."/>
            <person name="Haridas S."/>
            <person name="He G."/>
            <person name="LaButti K."/>
            <person name="Lipzen A."/>
            <person name="Mondo S."/>
            <person name="Riley R."/>
            <person name="Salamov A."/>
            <person name="Simmons B.A."/>
            <person name="Magnuson J.K."/>
            <person name="Henrissat B."/>
            <person name="Mortensen U.H."/>
            <person name="Larsen T.O."/>
            <person name="Devries R.P."/>
            <person name="Grigoriev I.V."/>
            <person name="Machida M."/>
            <person name="Baker S.E."/>
            <person name="Andersen M.R."/>
        </authorList>
    </citation>
    <scope>NUCLEOTIDE SEQUENCE [LARGE SCALE GENOMIC DNA]</scope>
    <source>
        <strain evidence="2 3">IBT 18842</strain>
    </source>
</reference>
<organism evidence="2 3">
    <name type="scientific">Aspergillus avenaceus</name>
    <dbReference type="NCBI Taxonomy" id="36643"/>
    <lineage>
        <taxon>Eukaryota</taxon>
        <taxon>Fungi</taxon>
        <taxon>Dikarya</taxon>
        <taxon>Ascomycota</taxon>
        <taxon>Pezizomycotina</taxon>
        <taxon>Eurotiomycetes</taxon>
        <taxon>Eurotiomycetidae</taxon>
        <taxon>Eurotiales</taxon>
        <taxon>Aspergillaceae</taxon>
        <taxon>Aspergillus</taxon>
        <taxon>Aspergillus subgen. Circumdati</taxon>
    </lineage>
</organism>
<dbReference type="InterPro" id="IPR000073">
    <property type="entry name" value="AB_hydrolase_1"/>
</dbReference>
<name>A0A5N6TZ13_ASPAV</name>
<dbReference type="Proteomes" id="UP000325780">
    <property type="component" value="Unassembled WGS sequence"/>
</dbReference>
<dbReference type="Pfam" id="PF12697">
    <property type="entry name" value="Abhydrolase_6"/>
    <property type="match status" value="1"/>
</dbReference>
<evidence type="ECO:0000313" key="3">
    <source>
        <dbReference type="Proteomes" id="UP000325780"/>
    </source>
</evidence>